<name>A0ABX0ZID5_9ACTN</name>
<keyword evidence="3" id="KW-0964">Secreted</keyword>
<dbReference type="RefSeq" id="WP_167981758.1">
    <property type="nucleotide sequence ID" value="NZ_JAATEJ010000003.1"/>
</dbReference>
<proteinExistence type="inferred from homology"/>
<dbReference type="Gene3D" id="3.30.350.10">
    <property type="entry name" value="Subtilisin inhibitor-like"/>
    <property type="match status" value="1"/>
</dbReference>
<comment type="subcellular location">
    <subcellularLocation>
        <location evidence="1">Secreted</location>
    </subcellularLocation>
</comment>
<evidence type="ECO:0000256" key="7">
    <source>
        <dbReference type="SAM" id="MobiDB-lite"/>
    </source>
</evidence>
<dbReference type="SUPFAM" id="SSF55399">
    <property type="entry name" value="Subtilisin inhibitor"/>
    <property type="match status" value="1"/>
</dbReference>
<gene>
    <name evidence="9" type="ORF">HCN08_05610</name>
</gene>
<feature type="domain" description="Subtilisin inhibitor" evidence="8">
    <location>
        <begin position="108"/>
        <end position="173"/>
    </location>
</feature>
<dbReference type="InterPro" id="IPR023549">
    <property type="entry name" value="Subtilisin_inhibitor"/>
</dbReference>
<keyword evidence="10" id="KW-1185">Reference proteome</keyword>
<evidence type="ECO:0000259" key="8">
    <source>
        <dbReference type="Pfam" id="PF00720"/>
    </source>
</evidence>
<evidence type="ECO:0000256" key="3">
    <source>
        <dbReference type="ARBA" id="ARBA00022525"/>
    </source>
</evidence>
<comment type="caution">
    <text evidence="9">The sequence shown here is derived from an EMBL/GenBank/DDBJ whole genome shotgun (WGS) entry which is preliminary data.</text>
</comment>
<dbReference type="EMBL" id="JAATEJ010000003">
    <property type="protein sequence ID" value="NJP42887.1"/>
    <property type="molecule type" value="Genomic_DNA"/>
</dbReference>
<organism evidence="9 10">
    <name type="scientific">Actinacidiphila epipremni</name>
    <dbReference type="NCBI Taxonomy" id="2053013"/>
    <lineage>
        <taxon>Bacteria</taxon>
        <taxon>Bacillati</taxon>
        <taxon>Actinomycetota</taxon>
        <taxon>Actinomycetes</taxon>
        <taxon>Kitasatosporales</taxon>
        <taxon>Streptomycetaceae</taxon>
        <taxon>Actinacidiphila</taxon>
    </lineage>
</organism>
<evidence type="ECO:0000313" key="10">
    <source>
        <dbReference type="Proteomes" id="UP000734511"/>
    </source>
</evidence>
<feature type="region of interest" description="Disordered" evidence="7">
    <location>
        <begin position="31"/>
        <end position="59"/>
    </location>
</feature>
<evidence type="ECO:0000256" key="2">
    <source>
        <dbReference type="ARBA" id="ARBA00010472"/>
    </source>
</evidence>
<keyword evidence="6" id="KW-1015">Disulfide bond</keyword>
<keyword evidence="4" id="KW-0646">Protease inhibitor</keyword>
<evidence type="ECO:0000313" key="9">
    <source>
        <dbReference type="EMBL" id="NJP42887.1"/>
    </source>
</evidence>
<reference evidence="9 10" key="1">
    <citation type="submission" date="2020-03" db="EMBL/GenBank/DDBJ databases">
        <title>WGS of actinomycetes isolated from Thailand.</title>
        <authorList>
            <person name="Thawai C."/>
        </authorList>
    </citation>
    <scope>NUCLEOTIDE SEQUENCE [LARGE SCALE GENOMIC DNA]</scope>
    <source>
        <strain evidence="9 10">PRB2-1</strain>
    </source>
</reference>
<evidence type="ECO:0000256" key="1">
    <source>
        <dbReference type="ARBA" id="ARBA00004613"/>
    </source>
</evidence>
<dbReference type="InterPro" id="IPR036819">
    <property type="entry name" value="Subtilisin_inhibitor-like_sf"/>
</dbReference>
<sequence>MALVSARAARRLGGLLDRSLTRLGRSGDVTSGAGFVTRNARGSDRPRTSGDRPRTRPAGRRALRTGGAVVLGLAALLGAARSAAAVGGPWSTAGWRGDRLTVTYDDGDGHASTRTLACGGRVVRSAQEQDACRRLDTLGGPLAPVPAGQMCSMIYGGPQTAHVSGLWHGEPVDETYRRTDGCEVARWNRMVPALPSPTAAGGGTRGLAA</sequence>
<accession>A0ABX0ZID5</accession>
<dbReference type="Proteomes" id="UP000734511">
    <property type="component" value="Unassembled WGS sequence"/>
</dbReference>
<protein>
    <recommendedName>
        <fullName evidence="8">Subtilisin inhibitor domain-containing protein</fullName>
    </recommendedName>
</protein>
<evidence type="ECO:0000256" key="4">
    <source>
        <dbReference type="ARBA" id="ARBA00022690"/>
    </source>
</evidence>
<evidence type="ECO:0000256" key="5">
    <source>
        <dbReference type="ARBA" id="ARBA00022900"/>
    </source>
</evidence>
<feature type="compositionally biased region" description="Basic and acidic residues" evidence="7">
    <location>
        <begin position="41"/>
        <end position="54"/>
    </location>
</feature>
<keyword evidence="5" id="KW-0722">Serine protease inhibitor</keyword>
<dbReference type="Pfam" id="PF00720">
    <property type="entry name" value="SSI"/>
    <property type="match status" value="1"/>
</dbReference>
<comment type="similarity">
    <text evidence="2">Belongs to the protease inhibitor I16 (SSI) family.</text>
</comment>
<evidence type="ECO:0000256" key="6">
    <source>
        <dbReference type="ARBA" id="ARBA00023157"/>
    </source>
</evidence>